<organism evidence="2 3">
    <name type="scientific">Xanthomonas citri pv. citri</name>
    <dbReference type="NCBI Taxonomy" id="611301"/>
    <lineage>
        <taxon>Bacteria</taxon>
        <taxon>Pseudomonadati</taxon>
        <taxon>Pseudomonadota</taxon>
        <taxon>Gammaproteobacteria</taxon>
        <taxon>Lysobacterales</taxon>
        <taxon>Lysobacteraceae</taxon>
        <taxon>Xanthomonas</taxon>
    </lineage>
</organism>
<evidence type="ECO:0000256" key="1">
    <source>
        <dbReference type="SAM" id="MobiDB-lite"/>
    </source>
</evidence>
<proteinExistence type="predicted"/>
<protein>
    <submittedName>
        <fullName evidence="2">Uncharacterized protein</fullName>
    </submittedName>
</protein>
<dbReference type="EMBL" id="CCXZ01000127">
    <property type="protein sequence ID" value="CEG16249.1"/>
    <property type="molecule type" value="Genomic_DNA"/>
</dbReference>
<feature type="region of interest" description="Disordered" evidence="1">
    <location>
        <begin position="38"/>
        <end position="94"/>
    </location>
</feature>
<dbReference type="AlphaFoldDB" id="A0A0U5FC73"/>
<dbReference type="Proteomes" id="UP000052230">
    <property type="component" value="Unassembled WGS sequence"/>
</dbReference>
<gene>
    <name evidence="2" type="ORF">XAC3562_340008</name>
</gene>
<comment type="caution">
    <text evidence="2">The sequence shown here is derived from an EMBL/GenBank/DDBJ whole genome shotgun (WGS) entry which is preliminary data.</text>
</comment>
<evidence type="ECO:0000313" key="2">
    <source>
        <dbReference type="EMBL" id="CEG16249.1"/>
    </source>
</evidence>
<keyword evidence="3" id="KW-1185">Reference proteome</keyword>
<sequence>MAVEPAAHRDHWADAKRLVRFRRESACVDRLSAGLLPAMSPPIRPSGTFPRKREKGAALAVEGTGARGKGRTHAEKRSDSSVRAPLPPAGELLG</sequence>
<reference evidence="2 3" key="1">
    <citation type="submission" date="2014-09" db="EMBL/GenBank/DDBJ databases">
        <authorList>
            <person name="Regsiter A."/>
        </authorList>
    </citation>
    <scope>NUCLEOTIDE SEQUENCE [LARGE SCALE GENOMIC DNA]</scope>
</reference>
<accession>A0A0U5FC73</accession>
<evidence type="ECO:0000313" key="3">
    <source>
        <dbReference type="Proteomes" id="UP000052230"/>
    </source>
</evidence>
<name>A0A0U5FC73_XANCI</name>